<dbReference type="EMBL" id="CP042239">
    <property type="protein sequence ID" value="QDX26890.1"/>
    <property type="molecule type" value="Genomic_DNA"/>
</dbReference>
<dbReference type="Pfam" id="PF04616">
    <property type="entry name" value="Glyco_hydro_43"/>
    <property type="match status" value="1"/>
</dbReference>
<name>A0A518RHH0_9SPHN</name>
<dbReference type="RefSeq" id="WP_145847945.1">
    <property type="nucleotide sequence ID" value="NZ_CP042239.1"/>
</dbReference>
<protein>
    <submittedName>
        <fullName evidence="6">Family 43 glycosylhydrolase</fullName>
    </submittedName>
</protein>
<evidence type="ECO:0000256" key="5">
    <source>
        <dbReference type="PIRSR" id="PIRSR606710-2"/>
    </source>
</evidence>
<dbReference type="KEGG" id="ssua:FPZ54_13320"/>
<feature type="site" description="Important for catalytic activity, responsible for pKa modulation of the active site Glu and correct orientation of both the proton donor and substrate" evidence="5">
    <location>
        <position position="460"/>
    </location>
</feature>
<dbReference type="Proteomes" id="UP000318055">
    <property type="component" value="Chromosome"/>
</dbReference>
<dbReference type="InterPro" id="IPR006710">
    <property type="entry name" value="Glyco_hydro_43"/>
</dbReference>
<organism evidence="6 7">
    <name type="scientific">Sphingomonas suaedae</name>
    <dbReference type="NCBI Taxonomy" id="2599297"/>
    <lineage>
        <taxon>Bacteria</taxon>
        <taxon>Pseudomonadati</taxon>
        <taxon>Pseudomonadota</taxon>
        <taxon>Alphaproteobacteria</taxon>
        <taxon>Sphingomonadales</taxon>
        <taxon>Sphingomonadaceae</taxon>
        <taxon>Sphingomonas</taxon>
    </lineage>
</organism>
<dbReference type="GO" id="GO:0005975">
    <property type="term" value="P:carbohydrate metabolic process"/>
    <property type="evidence" value="ECO:0007669"/>
    <property type="project" value="InterPro"/>
</dbReference>
<feature type="active site" description="Proton acceptor" evidence="4">
    <location>
        <position position="344"/>
    </location>
</feature>
<feature type="active site" description="Proton donor" evidence="4">
    <location>
        <position position="507"/>
    </location>
</feature>
<dbReference type="PANTHER" id="PTHR42812:SF14">
    <property type="entry name" value="SECRETED PROTEIN"/>
    <property type="match status" value="1"/>
</dbReference>
<evidence type="ECO:0000313" key="7">
    <source>
        <dbReference type="Proteomes" id="UP000318055"/>
    </source>
</evidence>
<keyword evidence="3" id="KW-0326">Glycosidase</keyword>
<dbReference type="AlphaFoldDB" id="A0A518RHH0"/>
<evidence type="ECO:0000313" key="6">
    <source>
        <dbReference type="EMBL" id="QDX26890.1"/>
    </source>
</evidence>
<dbReference type="SUPFAM" id="SSF75005">
    <property type="entry name" value="Arabinanase/levansucrase/invertase"/>
    <property type="match status" value="2"/>
</dbReference>
<proteinExistence type="inferred from homology"/>
<evidence type="ECO:0000256" key="3">
    <source>
        <dbReference type="ARBA" id="ARBA00023295"/>
    </source>
</evidence>
<keyword evidence="7" id="KW-1185">Reference proteome</keyword>
<accession>A0A518RHH0</accession>
<keyword evidence="2 6" id="KW-0378">Hydrolase</keyword>
<dbReference type="PANTHER" id="PTHR42812">
    <property type="entry name" value="BETA-XYLOSIDASE"/>
    <property type="match status" value="1"/>
</dbReference>
<evidence type="ECO:0000256" key="4">
    <source>
        <dbReference type="PIRSR" id="PIRSR606710-1"/>
    </source>
</evidence>
<dbReference type="CDD" id="cd08986">
    <property type="entry name" value="GH43-like"/>
    <property type="match status" value="1"/>
</dbReference>
<dbReference type="Gene3D" id="2.115.10.20">
    <property type="entry name" value="Glycosyl hydrolase domain, family 43"/>
    <property type="match status" value="2"/>
</dbReference>
<dbReference type="InterPro" id="IPR023296">
    <property type="entry name" value="Glyco_hydro_beta-prop_sf"/>
</dbReference>
<dbReference type="GO" id="GO:0004553">
    <property type="term" value="F:hydrolase activity, hydrolyzing O-glycosyl compounds"/>
    <property type="evidence" value="ECO:0007669"/>
    <property type="project" value="InterPro"/>
</dbReference>
<sequence>MKLLGSIVSVFIAAPLSAQQRPVDDIFLDHPSMDRNSTVQPSKSAEAVAPVFRERAILDASIARSDNGVWFLTGVPQRDGPKDGVRMWTSSDGKTWSALGAVHATGRRLGAPEVRVRGQSLYLSFQDQDGCARIAIGSVAAPRGPYRESPCLVENAEHPSIFIDDDGAGYLLWAGGSIARLKGNLDALAEQPRFLKPDASFFRSPIPEGQDWPVRTRIGEKGATMIKRGDRYVVAASEITGRMRSPTEDAFMATGPTPYGPFTRRFLAVPHAGRTSLLKDAGGALLATYNPQCADRFAVFCEQVGLVRLERFADGRLRPDNSTLTARGAAARLQPVQPAITIRDPSVAPGPDGTYYLVGTTGKNREEAGELALWTSGNLRDWRETRLTFDRAGLGHTFGNTVALWAPEIQWVAKDKTFYLVLSMMERDVGGKTWLYRSVSGKAAGPYRNVASTYLVQGIDGFLFEDGDGLYLLWGGGNLAKLNARRDGFERPPIKLVDTDGEAIGYEGNALVRINDRYFITGAEWNGPLRTHGTYDMMFGSARSIWGPYSKRQLGVPHAGHGTIFKDGAGQWWTTMFGNDVTAPFRKQFGLAPVRIDLDGGLTLDDRQPAR</sequence>
<gene>
    <name evidence="6" type="ORF">FPZ54_13320</name>
</gene>
<evidence type="ECO:0000256" key="2">
    <source>
        <dbReference type="ARBA" id="ARBA00022801"/>
    </source>
</evidence>
<comment type="similarity">
    <text evidence="1">Belongs to the glycosyl hydrolase 43 family.</text>
</comment>
<reference evidence="6 7" key="1">
    <citation type="submission" date="2019-07" db="EMBL/GenBank/DDBJ databases">
        <title>Sphingomonas alkalisoli sp. nov., isolated from rhizosphere soil of Suaedae salsa.</title>
        <authorList>
            <person name="Zhang H."/>
            <person name="Xu L."/>
            <person name="Zhang J.-X."/>
            <person name="Sun J.-Q."/>
        </authorList>
    </citation>
    <scope>NUCLEOTIDE SEQUENCE [LARGE SCALE GENOMIC DNA]</scope>
    <source>
        <strain evidence="6 7">XS-10</strain>
    </source>
</reference>
<evidence type="ECO:0000256" key="1">
    <source>
        <dbReference type="ARBA" id="ARBA00009865"/>
    </source>
</evidence>
<dbReference type="OrthoDB" id="9763933at2"/>
<dbReference type="InterPro" id="IPR051795">
    <property type="entry name" value="Glycosyl_Hydrlase_43"/>
</dbReference>